<feature type="region of interest" description="Disordered" evidence="1">
    <location>
        <begin position="237"/>
        <end position="258"/>
    </location>
</feature>
<dbReference type="PIRSF" id="PIRSF019625">
    <property type="entry name" value="EVI_S2A"/>
    <property type="match status" value="1"/>
</dbReference>
<dbReference type="AlphaFoldDB" id="A0A8J6L1J7"/>
<dbReference type="GO" id="GO:0016020">
    <property type="term" value="C:membrane"/>
    <property type="evidence" value="ECO:0007669"/>
    <property type="project" value="InterPro"/>
</dbReference>
<feature type="transmembrane region" description="Helical" evidence="2">
    <location>
        <begin position="159"/>
        <end position="186"/>
    </location>
</feature>
<name>A0A8J6L1J7_MICOH</name>
<keyword evidence="2" id="KW-0472">Membrane</keyword>
<reference evidence="3" key="1">
    <citation type="submission" date="2020-03" db="EMBL/GenBank/DDBJ databases">
        <title>Studies in the Genomics of Life Span.</title>
        <authorList>
            <person name="Glass D."/>
        </authorList>
    </citation>
    <scope>NUCLEOTIDE SEQUENCE</scope>
    <source>
        <strain evidence="3">LTLLF</strain>
        <tissue evidence="3">Muscle</tissue>
    </source>
</reference>
<evidence type="ECO:0000313" key="4">
    <source>
        <dbReference type="Proteomes" id="UP000710432"/>
    </source>
</evidence>
<dbReference type="Pfam" id="PF05399">
    <property type="entry name" value="EVI2A"/>
    <property type="match status" value="1"/>
</dbReference>
<evidence type="ECO:0000256" key="1">
    <source>
        <dbReference type="SAM" id="MobiDB-lite"/>
    </source>
</evidence>
<keyword evidence="2" id="KW-1133">Transmembrane helix</keyword>
<protein>
    <submittedName>
        <fullName evidence="3">Protein EVI2A</fullName>
    </submittedName>
</protein>
<evidence type="ECO:0000256" key="2">
    <source>
        <dbReference type="SAM" id="Phobius"/>
    </source>
</evidence>
<dbReference type="PANTHER" id="PTHR15568:SF0">
    <property type="entry name" value="PROTEIN EVI2A"/>
    <property type="match status" value="1"/>
</dbReference>
<gene>
    <name evidence="3" type="ORF">LTLLF_148775</name>
</gene>
<organism evidence="3 4">
    <name type="scientific">Microtus ochrogaster</name>
    <name type="common">Prairie vole</name>
    <dbReference type="NCBI Taxonomy" id="79684"/>
    <lineage>
        <taxon>Eukaryota</taxon>
        <taxon>Metazoa</taxon>
        <taxon>Chordata</taxon>
        <taxon>Craniata</taxon>
        <taxon>Vertebrata</taxon>
        <taxon>Euteleostomi</taxon>
        <taxon>Mammalia</taxon>
        <taxon>Eutheria</taxon>
        <taxon>Euarchontoglires</taxon>
        <taxon>Glires</taxon>
        <taxon>Rodentia</taxon>
        <taxon>Myomorpha</taxon>
        <taxon>Muroidea</taxon>
        <taxon>Cricetidae</taxon>
        <taxon>Arvicolinae</taxon>
        <taxon>Microtus</taxon>
    </lineage>
</organism>
<sequence>MQSHNYNYSVLFFHKQLIDVAVLTDNSIPVGMEHTGQYLRLLFLMTTVCTLLPGTKANYTRLLADNITAWGSGNENSTSRHQSERSTDPVSPTVDHRVSSTGILASSPAVSLAQTSTSKSSGPHVFRNSSPTAEIIESTSKSHGETFKKEVCEKNNSNMAMLICFIVIAVLFLICTLLFLSTVVLANKVSSLRRSKQVGKRQPRSNGDFLASSGLWTAESDTWKRAKELTGSKLLMQSTGVLPATRERKHEEGTEKLN</sequence>
<comment type="caution">
    <text evidence="3">The sequence shown here is derived from an EMBL/GenBank/DDBJ whole genome shotgun (WGS) entry which is preliminary data.</text>
</comment>
<dbReference type="PANTHER" id="PTHR15568">
    <property type="entry name" value="ECOTROPIC VIRAL INTEGRATION SITE 2A"/>
    <property type="match status" value="1"/>
</dbReference>
<feature type="region of interest" description="Disordered" evidence="1">
    <location>
        <begin position="73"/>
        <end position="96"/>
    </location>
</feature>
<accession>A0A8J6L1J7</accession>
<dbReference type="Proteomes" id="UP000710432">
    <property type="component" value="Unassembled WGS sequence"/>
</dbReference>
<dbReference type="EMBL" id="JAATJU010022200">
    <property type="protein sequence ID" value="KAH0511552.1"/>
    <property type="molecule type" value="Genomic_DNA"/>
</dbReference>
<proteinExistence type="predicted"/>
<keyword evidence="2" id="KW-0812">Transmembrane</keyword>
<feature type="compositionally biased region" description="Basic and acidic residues" evidence="1">
    <location>
        <begin position="245"/>
        <end position="258"/>
    </location>
</feature>
<evidence type="ECO:0000313" key="3">
    <source>
        <dbReference type="EMBL" id="KAH0511552.1"/>
    </source>
</evidence>
<dbReference type="InterPro" id="IPR008608">
    <property type="entry name" value="Ectropic_vir_integratn_site_2A"/>
</dbReference>